<evidence type="ECO:0000256" key="10">
    <source>
        <dbReference type="ARBA" id="ARBA00023014"/>
    </source>
</evidence>
<dbReference type="AlphaFoldDB" id="A0A2M7PN51"/>
<keyword evidence="10 11" id="KW-0411">Iron-sulfur</keyword>
<keyword evidence="9 11" id="KW-0408">Iron</keyword>
<feature type="binding site" evidence="11 12">
    <location>
        <begin position="55"/>
        <end position="58"/>
    </location>
    <ligand>
        <name>FAD</name>
        <dbReference type="ChEBI" id="CHEBI:57692"/>
    </ligand>
</feature>
<dbReference type="UniPathway" id="UPA00070">
    <property type="reaction ID" value="UER00945"/>
</dbReference>
<dbReference type="Pfam" id="PF10418">
    <property type="entry name" value="DHODB_Fe-S_bind"/>
    <property type="match status" value="2"/>
</dbReference>
<dbReference type="PIRSF" id="PIRSF006816">
    <property type="entry name" value="Cyc3_hyd_g"/>
    <property type="match status" value="1"/>
</dbReference>
<evidence type="ECO:0000256" key="7">
    <source>
        <dbReference type="ARBA" id="ARBA00022975"/>
    </source>
</evidence>
<comment type="pathway">
    <text evidence="11">Pyrimidine metabolism; UMP biosynthesis via de novo pathway; orotate from (S)-dihydroorotate (NAD(+) route): step 1/1.</text>
</comment>
<keyword evidence="7 11" id="KW-0665">Pyrimidine biosynthesis</keyword>
<dbReference type="EMBL" id="PFKO01000292">
    <property type="protein sequence ID" value="PIY31841.1"/>
    <property type="molecule type" value="Genomic_DNA"/>
</dbReference>
<dbReference type="Gene3D" id="2.40.30.10">
    <property type="entry name" value="Translation factors"/>
    <property type="match status" value="1"/>
</dbReference>
<protein>
    <recommendedName>
        <fullName evidence="11">Dihydroorotate dehydrogenase B (NAD(+)), electron transfer subunit</fullName>
    </recommendedName>
    <alternativeName>
        <fullName evidence="11">Dihydroorotate oxidase B, electron transfer subunit</fullName>
    </alternativeName>
</protein>
<dbReference type="Proteomes" id="UP000228560">
    <property type="component" value="Unassembled WGS sequence"/>
</dbReference>
<evidence type="ECO:0000313" key="18">
    <source>
        <dbReference type="Proteomes" id="UP000230646"/>
    </source>
</evidence>
<keyword evidence="4 11" id="KW-0001">2Fe-2S</keyword>
<dbReference type="EMBL" id="PFTV01000021">
    <property type="protein sequence ID" value="PJB57926.1"/>
    <property type="molecule type" value="Genomic_DNA"/>
</dbReference>
<dbReference type="RefSeq" id="WP_406608046.1">
    <property type="nucleotide sequence ID" value="NZ_PFKO01000292.1"/>
</dbReference>
<name>A0A2M7PN51_9BACT</name>
<feature type="binding site" evidence="11 13">
    <location>
        <position position="266"/>
    </location>
    <ligand>
        <name>[2Fe-2S] cluster</name>
        <dbReference type="ChEBI" id="CHEBI:190135"/>
    </ligand>
</feature>
<feature type="domain" description="FAD-binding FR-type" evidence="14">
    <location>
        <begin position="4"/>
        <end position="104"/>
    </location>
</feature>
<dbReference type="InterPro" id="IPR050353">
    <property type="entry name" value="PyrK_electron_transfer"/>
</dbReference>
<dbReference type="PANTHER" id="PTHR43513">
    <property type="entry name" value="DIHYDROOROTATE DEHYDROGENASE B (NAD(+)), ELECTRON TRANSFER SUBUNIT"/>
    <property type="match status" value="1"/>
</dbReference>
<dbReference type="InterPro" id="IPR019480">
    <property type="entry name" value="Dihydroorotate_DH_Fe-S-bd"/>
</dbReference>
<feature type="binding site" evidence="11 13">
    <location>
        <position position="232"/>
    </location>
    <ligand>
        <name>[2Fe-2S] cluster</name>
        <dbReference type="ChEBI" id="CHEBI:190135"/>
    </ligand>
</feature>
<proteinExistence type="inferred from homology"/>
<evidence type="ECO:0000259" key="14">
    <source>
        <dbReference type="PROSITE" id="PS51384"/>
    </source>
</evidence>
<evidence type="ECO:0000256" key="9">
    <source>
        <dbReference type="ARBA" id="ARBA00023004"/>
    </source>
</evidence>
<dbReference type="InterPro" id="IPR012165">
    <property type="entry name" value="Cyt_c3_hydrogenase_gsu"/>
</dbReference>
<dbReference type="InterPro" id="IPR017927">
    <property type="entry name" value="FAD-bd_FR_type"/>
</dbReference>
<accession>A0A2M7PN51</accession>
<dbReference type="Proteomes" id="UP000230646">
    <property type="component" value="Unassembled WGS sequence"/>
</dbReference>
<evidence type="ECO:0000313" key="16">
    <source>
        <dbReference type="EMBL" id="PJB57926.1"/>
    </source>
</evidence>
<evidence type="ECO:0000256" key="5">
    <source>
        <dbReference type="ARBA" id="ARBA00022723"/>
    </source>
</evidence>
<dbReference type="Gene3D" id="3.40.50.80">
    <property type="entry name" value="Nucleotide-binding domain of ferredoxin-NADP reductase (FNR) module"/>
    <property type="match status" value="1"/>
</dbReference>
<comment type="cofactor">
    <cofactor evidence="11 12">
        <name>FAD</name>
        <dbReference type="ChEBI" id="CHEBI:57692"/>
    </cofactor>
    <text evidence="11 12">Binds 1 FAD per subunit.</text>
</comment>
<dbReference type="GO" id="GO:0050660">
    <property type="term" value="F:flavin adenine dinucleotide binding"/>
    <property type="evidence" value="ECO:0007669"/>
    <property type="project" value="InterPro"/>
</dbReference>
<evidence type="ECO:0000256" key="3">
    <source>
        <dbReference type="ARBA" id="ARBA00022630"/>
    </source>
</evidence>
<sequence length="281" mass="31054">MSLILKLKAKVLLKEEVVPNIFLIKLLAPLIAQEAIPGQFMHIKCSQDYYPLLRRPISIHRIDKEKGEIFILFQVVGEGTKLLSQKVRGDELDILGPLGNGFNIYPQSQKIMIVGGGIGVASLLALAEESIRQGKEVRVLIGALKRELVLGEESFRSLGAKVDIVTNDGSYKHKGLITNLLEEDIQEGWLPDQIFTCGPKPMLRKIAEIASKVNIDSQVSLEEHMGCGIGACLGCVCKIKTNLSAGNAQAEEKKNNKEEYDYKRVCVDGPVFKANEVIWDD</sequence>
<accession>A0A2M8CFY6</accession>
<dbReference type="InterPro" id="IPR023455">
    <property type="entry name" value="Dihydroorotate_DHASE_ETsu"/>
</dbReference>
<keyword evidence="5 11" id="KW-0479">Metal-binding</keyword>
<dbReference type="PROSITE" id="PS51384">
    <property type="entry name" value="FAD_FR"/>
    <property type="match status" value="1"/>
</dbReference>
<dbReference type="GO" id="GO:0016491">
    <property type="term" value="F:oxidoreductase activity"/>
    <property type="evidence" value="ECO:0007669"/>
    <property type="project" value="InterPro"/>
</dbReference>
<feature type="binding site" evidence="11 12">
    <location>
        <begin position="79"/>
        <end position="80"/>
    </location>
    <ligand>
        <name>FAD</name>
        <dbReference type="ChEBI" id="CHEBI:57692"/>
    </ligand>
</feature>
<keyword evidence="6 11" id="KW-0274">FAD</keyword>
<keyword evidence="2 11" id="KW-0813">Transport</keyword>
<dbReference type="GO" id="GO:0046872">
    <property type="term" value="F:metal ion binding"/>
    <property type="evidence" value="ECO:0007669"/>
    <property type="project" value="UniProtKB-KW"/>
</dbReference>
<evidence type="ECO:0000256" key="2">
    <source>
        <dbReference type="ARBA" id="ARBA00022448"/>
    </source>
</evidence>
<comment type="caution">
    <text evidence="15">The sequence shown here is derived from an EMBL/GenBank/DDBJ whole genome shotgun (WGS) entry which is preliminary data.</text>
</comment>
<feature type="binding site" evidence="11 12">
    <location>
        <begin position="72"/>
        <end position="74"/>
    </location>
    <ligand>
        <name>FAD</name>
        <dbReference type="ChEBI" id="CHEBI:57692"/>
    </ligand>
</feature>
<evidence type="ECO:0000256" key="12">
    <source>
        <dbReference type="PIRSR" id="PIRSR006816-1"/>
    </source>
</evidence>
<evidence type="ECO:0000256" key="13">
    <source>
        <dbReference type="PIRSR" id="PIRSR006816-2"/>
    </source>
</evidence>
<keyword evidence="3 11" id="KW-0285">Flavoprotein</keyword>
<feature type="binding site" evidence="11 13">
    <location>
        <position position="235"/>
    </location>
    <ligand>
        <name>[2Fe-2S] cluster</name>
        <dbReference type="ChEBI" id="CHEBI:190135"/>
    </ligand>
</feature>
<organism evidence="15 18">
    <name type="scientific">Candidatus Infernicultor aquiphilus</name>
    <dbReference type="NCBI Taxonomy" id="1805029"/>
    <lineage>
        <taxon>Bacteria</taxon>
        <taxon>Pseudomonadati</taxon>
        <taxon>Atribacterota</taxon>
        <taxon>Candidatus Phoenicimicrobiia</taxon>
        <taxon>Candidatus Pheonicimicrobiales</taxon>
        <taxon>Candidatus Phoenicimicrobiaceae</taxon>
        <taxon>Candidatus Infernicultor</taxon>
    </lineage>
</organism>
<gene>
    <name evidence="11" type="primary">pyrK</name>
    <name evidence="16" type="ORF">CO097_00840</name>
    <name evidence="15" type="ORF">COZ07_07800</name>
</gene>
<comment type="function">
    <text evidence="11">Responsible for channeling the electrons from the oxidation of dihydroorotate from the FMN redox center in the PyrD type B subunit to the ultimate electron acceptor NAD(+).</text>
</comment>
<dbReference type="SUPFAM" id="SSF63380">
    <property type="entry name" value="Riboflavin synthase domain-like"/>
    <property type="match status" value="1"/>
</dbReference>
<dbReference type="GO" id="GO:0009055">
    <property type="term" value="F:electron transfer activity"/>
    <property type="evidence" value="ECO:0007669"/>
    <property type="project" value="UniProtKB-UniRule"/>
</dbReference>
<dbReference type="HAMAP" id="MF_01211">
    <property type="entry name" value="DHODB_Fe_S_bind"/>
    <property type="match status" value="1"/>
</dbReference>
<dbReference type="CDD" id="cd06218">
    <property type="entry name" value="DHOD_e_trans"/>
    <property type="match status" value="1"/>
</dbReference>
<dbReference type="InterPro" id="IPR039261">
    <property type="entry name" value="FNR_nucleotide-bd"/>
</dbReference>
<feature type="binding site" evidence="11 13">
    <location>
        <position position="227"/>
    </location>
    <ligand>
        <name>[2Fe-2S] cluster</name>
        <dbReference type="ChEBI" id="CHEBI:190135"/>
    </ligand>
</feature>
<comment type="subunit">
    <text evidence="11">Heterotetramer of 2 PyrK and 2 PyrD type B subunits.</text>
</comment>
<evidence type="ECO:0000256" key="8">
    <source>
        <dbReference type="ARBA" id="ARBA00022982"/>
    </source>
</evidence>
<evidence type="ECO:0000256" key="6">
    <source>
        <dbReference type="ARBA" id="ARBA00022827"/>
    </source>
</evidence>
<dbReference type="InterPro" id="IPR017938">
    <property type="entry name" value="Riboflavin_synthase-like_b-brl"/>
</dbReference>
<dbReference type="InterPro" id="IPR037117">
    <property type="entry name" value="Dihydroorotate_DH_ele_sf"/>
</dbReference>
<dbReference type="Gene3D" id="2.10.240.10">
    <property type="entry name" value="Dihydroorotate dehydrogenase, electron transfer subunit"/>
    <property type="match status" value="1"/>
</dbReference>
<dbReference type="SUPFAM" id="SSF52343">
    <property type="entry name" value="Ferredoxin reductase-like, C-terminal NADP-linked domain"/>
    <property type="match status" value="1"/>
</dbReference>
<comment type="cofactor">
    <cofactor evidence="13">
        <name>[2Fe-2S] cluster</name>
        <dbReference type="ChEBI" id="CHEBI:190135"/>
    </cofactor>
    <text evidence="13">Binds 1 [2Fe-2S] cluster per subunit.</text>
</comment>
<comment type="similarity">
    <text evidence="1 11">Belongs to the PyrK family.</text>
</comment>
<evidence type="ECO:0000256" key="4">
    <source>
        <dbReference type="ARBA" id="ARBA00022714"/>
    </source>
</evidence>
<dbReference type="GO" id="GO:0051537">
    <property type="term" value="F:2 iron, 2 sulfur cluster binding"/>
    <property type="evidence" value="ECO:0007669"/>
    <property type="project" value="UniProtKB-KW"/>
</dbReference>
<keyword evidence="8 11" id="KW-0249">Electron transport</keyword>
<comment type="cofactor">
    <cofactor evidence="11">
        <name>[2Fe-2S] cluster</name>
        <dbReference type="ChEBI" id="CHEBI:190135"/>
    </cofactor>
    <text evidence="11">Binds 1 [2Fe-2S] cluster per subunit.</text>
</comment>
<reference evidence="17 18" key="1">
    <citation type="submission" date="2017-09" db="EMBL/GenBank/DDBJ databases">
        <title>Depth-based differentiation of microbial function through sediment-hosted aquifers and enrichment of novel symbionts in the deep terrestrial subsurface.</title>
        <authorList>
            <person name="Probst A.J."/>
            <person name="Ladd B."/>
            <person name="Jarett J.K."/>
            <person name="Geller-Mcgrath D.E."/>
            <person name="Sieber C.M."/>
            <person name="Emerson J.B."/>
            <person name="Anantharaman K."/>
            <person name="Thomas B.C."/>
            <person name="Malmstrom R."/>
            <person name="Stieglmeier M."/>
            <person name="Klingl A."/>
            <person name="Woyke T."/>
            <person name="Ryan C.M."/>
            <person name="Banfield J.F."/>
        </authorList>
    </citation>
    <scope>NUCLEOTIDE SEQUENCE [LARGE SCALE GENOMIC DNA]</scope>
    <source>
        <strain evidence="15">CG_4_10_14_3_um_filter_34_13</strain>
        <strain evidence="16">CG_4_9_14_3_um_filter_33_16</strain>
    </source>
</reference>
<evidence type="ECO:0000313" key="15">
    <source>
        <dbReference type="EMBL" id="PIY31841.1"/>
    </source>
</evidence>
<evidence type="ECO:0000256" key="1">
    <source>
        <dbReference type="ARBA" id="ARBA00006422"/>
    </source>
</evidence>
<dbReference type="GO" id="GO:0044205">
    <property type="term" value="P:'de novo' UMP biosynthetic process"/>
    <property type="evidence" value="ECO:0007669"/>
    <property type="project" value="UniProtKB-UniRule"/>
</dbReference>
<dbReference type="PANTHER" id="PTHR43513:SF3">
    <property type="entry name" value="DIHYDROOROTATE DEHYDROGENASE B (NAD(+)), ELECTRON TRANSFER SUBUNIT-RELATED"/>
    <property type="match status" value="1"/>
</dbReference>
<evidence type="ECO:0000256" key="11">
    <source>
        <dbReference type="HAMAP-Rule" id="MF_01211"/>
    </source>
</evidence>
<evidence type="ECO:0000313" key="17">
    <source>
        <dbReference type="Proteomes" id="UP000228560"/>
    </source>
</evidence>